<keyword evidence="2" id="KW-0812">Transmembrane</keyword>
<sequence length="1002" mass="112719">MLSVPPNVSKFEEELCQLLNEDHYNSSKQTTGTVTNQCINIAERRLKISIHNGWSYIGKQHTVHLDLDYGNSSNSVSRIQSSPSVRRRVMHRRTPSGSSNSSSSATGLLLNSPCLLENLVDSPQCSVVFSLEYVVTEPLMEEHMKLVHSMPRALNRVLLIRWCVWKPFDLTSSGQEMVGNLLNVPLFAGPCPNPDEVFVYKGPSTEMHDEHLARLAPGMIQFRVLLQEQGYDSSAGEDLTVKTENLTRQNVTGKPPLPSQSPRLQTNKSHLLQQIPPQQHQQLHSVPQQGVHVMAGYTAAAYPSTSPVMNMQQQPSFNVTPFTGVSQHQVTASKYPVAVVGQLAEQMGALTTTDLTELQYTPSHASVVVQVPQTDSTRSLSRASYTRLYNAGFTSLLDRNGDPPEVIDPEKEVKMLPLSKQIQDPLSCNEIVFQFLAFSKLLDYSSTDVGKGPSTMFFTFQFYKYPPLTTERLVLCKNSDKYKRKDQPALYILNKVNKDGTPLKTSPGYELRYFVDPCFLKPGEPLLFLQHLQQQTLHIDVWDGDSLLLIGSCSVPLKYACRNGHEAVQCTVELDVLNTEYDEDIDEISDDLGKLRGIQPYGVAAICKGQLHFRIANIGHPPTNPSESDPVITELPVKSHVIFSHLCGKSEFQGGSLVSGKKKVDGIKKRVARAGHLLNTHPELRTVIASPKTGVSSTMPSPRNGTKDENTDERKRKLARMEIVRDMLGTDKKAATFVVSIAPHPLFSFSPSFSILHNITLHYLFSFSPSFSILYNITLHYLFSFSPSFSILYNIPLHHHCFSFSPSFSILHNIPLHHLVSFSPSFFILHNIPLHPFLFSFSPSFSLLHNIALHHHLFSFSLSFSILYNIALHHCFSFSPSFSILHNITLHYLFSFSPSFSILYNIPLHHHCFSFSPSFSILHNIPLHHLVSFSLSFFILHNIPLHPFLFSFSPSFSILHNIPLHHHLFSFSPSFSILHNIPLHPLLFFSFTLFFTPLLRRV</sequence>
<dbReference type="GO" id="GO:0097546">
    <property type="term" value="C:ciliary base"/>
    <property type="evidence" value="ECO:0007669"/>
    <property type="project" value="TreeGrafter"/>
</dbReference>
<keyword evidence="2" id="KW-0472">Membrane</keyword>
<feature type="transmembrane region" description="Helical" evidence="2">
    <location>
        <begin position="981"/>
        <end position="999"/>
    </location>
</feature>
<feature type="domain" description="NPHP4 C2-like" evidence="3">
    <location>
        <begin position="383"/>
        <end position="620"/>
    </location>
</feature>
<evidence type="ECO:0000313" key="4">
    <source>
        <dbReference type="EMBL" id="CAE1275101.1"/>
    </source>
</evidence>
<reference evidence="4" key="1">
    <citation type="submission" date="2021-01" db="EMBL/GenBank/DDBJ databases">
        <authorList>
            <person name="Li R."/>
            <person name="Bekaert M."/>
        </authorList>
    </citation>
    <scope>NUCLEOTIDE SEQUENCE</scope>
    <source>
        <strain evidence="4">Farmed</strain>
    </source>
</reference>
<dbReference type="GO" id="GO:0090090">
    <property type="term" value="P:negative regulation of canonical Wnt signaling pathway"/>
    <property type="evidence" value="ECO:0007669"/>
    <property type="project" value="InterPro"/>
</dbReference>
<keyword evidence="2" id="KW-1133">Transmembrane helix</keyword>
<evidence type="ECO:0000259" key="3">
    <source>
        <dbReference type="Pfam" id="PF26186"/>
    </source>
</evidence>
<name>A0A812CSF0_ACAPH</name>
<dbReference type="GO" id="GO:1904491">
    <property type="term" value="P:protein localization to ciliary transition zone"/>
    <property type="evidence" value="ECO:0007669"/>
    <property type="project" value="TreeGrafter"/>
</dbReference>
<dbReference type="InterPro" id="IPR058765">
    <property type="entry name" value="NPHP4_C2-like"/>
</dbReference>
<feature type="compositionally biased region" description="Low complexity" evidence="1">
    <location>
        <begin position="96"/>
        <end position="105"/>
    </location>
</feature>
<dbReference type="AlphaFoldDB" id="A0A812CSF0"/>
<protein>
    <submittedName>
        <fullName evidence="4">NPHP4</fullName>
    </submittedName>
</protein>
<feature type="region of interest" description="Disordered" evidence="1">
    <location>
        <begin position="245"/>
        <end position="264"/>
    </location>
</feature>
<dbReference type="EMBL" id="CAHIKZ030001813">
    <property type="protein sequence ID" value="CAE1275101.1"/>
    <property type="molecule type" value="Genomic_DNA"/>
</dbReference>
<feature type="compositionally biased region" description="Polar residues" evidence="1">
    <location>
        <begin position="693"/>
        <end position="704"/>
    </location>
</feature>
<keyword evidence="5" id="KW-1185">Reference proteome</keyword>
<proteinExistence type="predicted"/>
<gene>
    <name evidence="4" type="ORF">SPHA_39276</name>
</gene>
<feature type="compositionally biased region" description="Basic residues" evidence="1">
    <location>
        <begin position="85"/>
        <end position="94"/>
    </location>
</feature>
<organism evidence="4 5">
    <name type="scientific">Acanthosepion pharaonis</name>
    <name type="common">Pharaoh cuttlefish</name>
    <name type="synonym">Sepia pharaonis</name>
    <dbReference type="NCBI Taxonomy" id="158019"/>
    <lineage>
        <taxon>Eukaryota</taxon>
        <taxon>Metazoa</taxon>
        <taxon>Spiralia</taxon>
        <taxon>Lophotrochozoa</taxon>
        <taxon>Mollusca</taxon>
        <taxon>Cephalopoda</taxon>
        <taxon>Coleoidea</taxon>
        <taxon>Decapodiformes</taxon>
        <taxon>Sepiida</taxon>
        <taxon>Sepiina</taxon>
        <taxon>Sepiidae</taxon>
        <taxon>Acanthosepion</taxon>
    </lineage>
</organism>
<dbReference type="GO" id="GO:0035869">
    <property type="term" value="C:ciliary transition zone"/>
    <property type="evidence" value="ECO:0007669"/>
    <property type="project" value="TreeGrafter"/>
</dbReference>
<feature type="transmembrane region" description="Helical" evidence="2">
    <location>
        <begin position="852"/>
        <end position="872"/>
    </location>
</feature>
<dbReference type="OrthoDB" id="313446at2759"/>
<feature type="region of interest" description="Disordered" evidence="1">
    <location>
        <begin position="692"/>
        <end position="715"/>
    </location>
</feature>
<feature type="compositionally biased region" description="Basic and acidic residues" evidence="1">
    <location>
        <begin position="705"/>
        <end position="715"/>
    </location>
</feature>
<evidence type="ECO:0000313" key="5">
    <source>
        <dbReference type="Proteomes" id="UP000597762"/>
    </source>
</evidence>
<accession>A0A812CSF0</accession>
<evidence type="ECO:0000256" key="1">
    <source>
        <dbReference type="SAM" id="MobiDB-lite"/>
    </source>
</evidence>
<dbReference type="InterPro" id="IPR029775">
    <property type="entry name" value="NPHP4"/>
</dbReference>
<dbReference type="GO" id="GO:0036064">
    <property type="term" value="C:ciliary basal body"/>
    <property type="evidence" value="ECO:0007669"/>
    <property type="project" value="TreeGrafter"/>
</dbReference>
<evidence type="ECO:0000256" key="2">
    <source>
        <dbReference type="SAM" id="Phobius"/>
    </source>
</evidence>
<feature type="compositionally biased region" description="Low complexity" evidence="1">
    <location>
        <begin position="72"/>
        <end position="84"/>
    </location>
</feature>
<dbReference type="PANTHER" id="PTHR31043:SF3">
    <property type="entry name" value="NEPHROCYSTIN-4"/>
    <property type="match status" value="1"/>
</dbReference>
<comment type="caution">
    <text evidence="4">The sequence shown here is derived from an EMBL/GenBank/DDBJ whole genome shotgun (WGS) entry which is preliminary data.</text>
</comment>
<dbReference type="PANTHER" id="PTHR31043">
    <property type="entry name" value="NEPHROCYSTIN-4"/>
    <property type="match status" value="1"/>
</dbReference>
<dbReference type="GO" id="GO:0097730">
    <property type="term" value="C:non-motile cilium"/>
    <property type="evidence" value="ECO:0007669"/>
    <property type="project" value="InterPro"/>
</dbReference>
<feature type="region of interest" description="Disordered" evidence="1">
    <location>
        <begin position="72"/>
        <end position="105"/>
    </location>
</feature>
<dbReference type="Proteomes" id="UP000597762">
    <property type="component" value="Unassembled WGS sequence"/>
</dbReference>
<feature type="transmembrane region" description="Helical" evidence="2">
    <location>
        <begin position="773"/>
        <end position="793"/>
    </location>
</feature>
<feature type="transmembrane region" description="Helical" evidence="2">
    <location>
        <begin position="884"/>
        <end position="906"/>
    </location>
</feature>
<dbReference type="Pfam" id="PF26186">
    <property type="entry name" value="NPHP4_C2_3rd"/>
    <property type="match status" value="1"/>
</dbReference>